<comment type="similarity">
    <text evidence="2 3">Belongs to the small heat shock protein (HSP20) family.</text>
</comment>
<dbReference type="EMBL" id="JXXN02000901">
    <property type="protein sequence ID" value="THD26014.1"/>
    <property type="molecule type" value="Genomic_DNA"/>
</dbReference>
<dbReference type="PROSITE" id="PS01031">
    <property type="entry name" value="SHSP"/>
    <property type="match status" value="2"/>
</dbReference>
<evidence type="ECO:0000256" key="3">
    <source>
        <dbReference type="RuleBase" id="RU003616"/>
    </source>
</evidence>
<dbReference type="GO" id="GO:0042026">
    <property type="term" value="P:protein refolding"/>
    <property type="evidence" value="ECO:0007669"/>
    <property type="project" value="TreeGrafter"/>
</dbReference>
<dbReference type="Proteomes" id="UP000230066">
    <property type="component" value="Unassembled WGS sequence"/>
</dbReference>
<dbReference type="Pfam" id="PF00011">
    <property type="entry name" value="HSP20"/>
    <property type="match status" value="2"/>
</dbReference>
<feature type="region of interest" description="Disordered" evidence="4">
    <location>
        <begin position="1"/>
        <end position="34"/>
    </location>
</feature>
<keyword evidence="1" id="KW-0346">Stress response</keyword>
<dbReference type="AlphaFoldDB" id="A0A2H1CK17"/>
<feature type="region of interest" description="Disordered" evidence="4">
    <location>
        <begin position="179"/>
        <end position="208"/>
    </location>
</feature>
<feature type="compositionally biased region" description="Polar residues" evidence="4">
    <location>
        <begin position="183"/>
        <end position="196"/>
    </location>
</feature>
<evidence type="ECO:0000313" key="6">
    <source>
        <dbReference type="EMBL" id="THD26014.1"/>
    </source>
</evidence>
<dbReference type="GO" id="GO:0005737">
    <property type="term" value="C:cytoplasm"/>
    <property type="evidence" value="ECO:0007669"/>
    <property type="project" value="TreeGrafter"/>
</dbReference>
<dbReference type="CDD" id="cd06464">
    <property type="entry name" value="ACD_sHsps-like"/>
    <property type="match status" value="1"/>
</dbReference>
<evidence type="ECO:0000256" key="1">
    <source>
        <dbReference type="ARBA" id="ARBA00023016"/>
    </source>
</evidence>
<dbReference type="CDD" id="cd06526">
    <property type="entry name" value="metazoan_ACD"/>
    <property type="match status" value="1"/>
</dbReference>
<dbReference type="GO" id="GO:0009408">
    <property type="term" value="P:response to heat"/>
    <property type="evidence" value="ECO:0007669"/>
    <property type="project" value="TreeGrafter"/>
</dbReference>
<dbReference type="PANTHER" id="PTHR45640:SF13">
    <property type="entry name" value="HEAT SHOCK PROTEIN 22-RELATED"/>
    <property type="match status" value="1"/>
</dbReference>
<organism evidence="6 7">
    <name type="scientific">Fasciola hepatica</name>
    <name type="common">Liver fluke</name>
    <dbReference type="NCBI Taxonomy" id="6192"/>
    <lineage>
        <taxon>Eukaryota</taxon>
        <taxon>Metazoa</taxon>
        <taxon>Spiralia</taxon>
        <taxon>Lophotrochozoa</taxon>
        <taxon>Platyhelminthes</taxon>
        <taxon>Trematoda</taxon>
        <taxon>Digenea</taxon>
        <taxon>Plagiorchiida</taxon>
        <taxon>Echinostomata</taxon>
        <taxon>Echinostomatoidea</taxon>
        <taxon>Fasciolidae</taxon>
        <taxon>Fasciola</taxon>
    </lineage>
</organism>
<protein>
    <recommendedName>
        <fullName evidence="5">SHSP domain-containing protein</fullName>
    </recommendedName>
</protein>
<comment type="caution">
    <text evidence="6">The sequence shown here is derived from an EMBL/GenBank/DDBJ whole genome shotgun (WGS) entry which is preliminary data.</text>
</comment>
<feature type="compositionally biased region" description="Polar residues" evidence="4">
    <location>
        <begin position="1"/>
        <end position="28"/>
    </location>
</feature>
<dbReference type="GO" id="GO:0005634">
    <property type="term" value="C:nucleus"/>
    <property type="evidence" value="ECO:0007669"/>
    <property type="project" value="TreeGrafter"/>
</dbReference>
<dbReference type="InterPro" id="IPR001436">
    <property type="entry name" value="Alpha-crystallin/sHSP_animal"/>
</dbReference>
<feature type="domain" description="SHSP" evidence="5">
    <location>
        <begin position="22"/>
        <end position="132"/>
    </location>
</feature>
<dbReference type="InterPro" id="IPR002068">
    <property type="entry name" value="A-crystallin/Hsp20_dom"/>
</dbReference>
<reference evidence="6" key="1">
    <citation type="submission" date="2019-03" db="EMBL/GenBank/DDBJ databases">
        <title>Improved annotation for the trematode Fasciola hepatica.</title>
        <authorList>
            <person name="Choi Y.-J."/>
            <person name="Martin J."/>
            <person name="Mitreva M."/>
        </authorList>
    </citation>
    <scope>NUCLEOTIDE SEQUENCE [LARGE SCALE GENOMIC DNA]</scope>
</reference>
<dbReference type="Gene3D" id="2.60.40.790">
    <property type="match status" value="2"/>
</dbReference>
<evidence type="ECO:0000313" key="7">
    <source>
        <dbReference type="Proteomes" id="UP000230066"/>
    </source>
</evidence>
<sequence>MFHSPSLSPRGSLTDPQSTASGRGTPSQPRYFRDHNGKLKYTFEVDLNGFPEENIRVTNVRNIIAIDAKFVDTDVSGDERTHELRRELYLPANVNANTVTCVLNADGTLVVEADATEQKQRPLSPPNSAHMNRLSTASYLASPTRFTSLPPPIPRNFDRGNFCCLNSSDPRRITFAETESAAHLSSRNQNSMSRANHQPHIFDKPPIPSHISLTKPPTESILKSSHNRRPVKNVRLVAPPPVNQSSIDSNLKPNWKPCIPFSPERPVRQNLYFPCWNAVKSDRSNSLYGNKLYTLRVDVGPYIRPEDLSVSVQNGVVVINAKRFMSNGNAHSEVKEPKRIIHEHRSEHTLPAHVNPIDLTCRLDNGLVTIEAPISISSSQTSMLSSFAKNSPIHLRNTMSPKRLINTSKSSPFPLHRADDNWSWNHF</sequence>
<dbReference type="InterPro" id="IPR008978">
    <property type="entry name" value="HSP20-like_chaperone"/>
</dbReference>
<evidence type="ECO:0000256" key="2">
    <source>
        <dbReference type="PROSITE-ProRule" id="PRU00285"/>
    </source>
</evidence>
<dbReference type="SUPFAM" id="SSF49764">
    <property type="entry name" value="HSP20-like chaperones"/>
    <property type="match status" value="2"/>
</dbReference>
<gene>
    <name evidence="6" type="ORF">D915_003264</name>
</gene>
<proteinExistence type="inferred from homology"/>
<name>A0A2H1CK17_FASHE</name>
<evidence type="ECO:0000256" key="4">
    <source>
        <dbReference type="SAM" id="MobiDB-lite"/>
    </source>
</evidence>
<evidence type="ECO:0000259" key="5">
    <source>
        <dbReference type="PROSITE" id="PS01031"/>
    </source>
</evidence>
<dbReference type="GO" id="GO:0051082">
    <property type="term" value="F:unfolded protein binding"/>
    <property type="evidence" value="ECO:0007669"/>
    <property type="project" value="TreeGrafter"/>
</dbReference>
<keyword evidence="7" id="KW-1185">Reference proteome</keyword>
<dbReference type="PANTHER" id="PTHR45640">
    <property type="entry name" value="HEAT SHOCK PROTEIN HSP-12.2-RELATED"/>
    <property type="match status" value="1"/>
</dbReference>
<feature type="domain" description="SHSP" evidence="5">
    <location>
        <begin position="275"/>
        <end position="390"/>
    </location>
</feature>
<accession>A0A2H1CK17</accession>